<dbReference type="GeneID" id="107433006"/>
<evidence type="ECO:0000313" key="4">
    <source>
        <dbReference type="RefSeq" id="XP_060668817.1"/>
    </source>
</evidence>
<evidence type="ECO:0000256" key="1">
    <source>
        <dbReference type="SAM" id="Coils"/>
    </source>
</evidence>
<dbReference type="Pfam" id="PF12937">
    <property type="entry name" value="F-box-like"/>
    <property type="match status" value="1"/>
</dbReference>
<sequence length="256" mass="29744">MAMTSLPDELWTRILEIGVQSRGFTYKDLCCLSISSRRLRRLSNDDSLWSHFLSSDFPLYPSASPLVSSKSIYKLRFEKVREKRIAAQRRALLRKESQIAEHSRKIREFENRLAEETSKMKATLSEVSNLRKVREASVALNVWQPEVVRGRHKELVEQSVVPVESRVNTLEMEFKVCKQQILVLKKAYNDEKQRLDTAKEELSSLKYHPLQNQELVGGGLDESHANIKTKKLKRSIYVLVFEQFFAVVIVRCETKM</sequence>
<keyword evidence="3" id="KW-1185">Reference proteome</keyword>
<gene>
    <name evidence="4" type="primary">LOC107433006</name>
</gene>
<organism evidence="3 4">
    <name type="scientific">Ziziphus jujuba</name>
    <name type="common">Chinese jujube</name>
    <name type="synonym">Ziziphus sativa</name>
    <dbReference type="NCBI Taxonomy" id="326968"/>
    <lineage>
        <taxon>Eukaryota</taxon>
        <taxon>Viridiplantae</taxon>
        <taxon>Streptophyta</taxon>
        <taxon>Embryophyta</taxon>
        <taxon>Tracheophyta</taxon>
        <taxon>Spermatophyta</taxon>
        <taxon>Magnoliopsida</taxon>
        <taxon>eudicotyledons</taxon>
        <taxon>Gunneridae</taxon>
        <taxon>Pentapetalae</taxon>
        <taxon>rosids</taxon>
        <taxon>fabids</taxon>
        <taxon>Rosales</taxon>
        <taxon>Rhamnaceae</taxon>
        <taxon>Paliureae</taxon>
        <taxon>Ziziphus</taxon>
    </lineage>
</organism>
<name>A0ABM3ZWI6_ZIZJJ</name>
<proteinExistence type="predicted"/>
<evidence type="ECO:0000259" key="2">
    <source>
        <dbReference type="Pfam" id="PF12937"/>
    </source>
</evidence>
<accession>A0ABM3ZWI6</accession>
<dbReference type="InterPro" id="IPR036047">
    <property type="entry name" value="F-box-like_dom_sf"/>
</dbReference>
<dbReference type="Proteomes" id="UP001652623">
    <property type="component" value="Chromosome 11"/>
</dbReference>
<dbReference type="SUPFAM" id="SSF81383">
    <property type="entry name" value="F-box domain"/>
    <property type="match status" value="1"/>
</dbReference>
<protein>
    <submittedName>
        <fullName evidence="4">F-box protein SKIP24 isoform X1</fullName>
    </submittedName>
</protein>
<dbReference type="RefSeq" id="XP_060668817.1">
    <property type="nucleotide sequence ID" value="XM_060812834.1"/>
</dbReference>
<reference evidence="4" key="1">
    <citation type="submission" date="2025-08" db="UniProtKB">
        <authorList>
            <consortium name="RefSeq"/>
        </authorList>
    </citation>
    <scope>IDENTIFICATION</scope>
    <source>
        <tissue evidence="4">Seedling</tissue>
    </source>
</reference>
<feature type="coiled-coil region" evidence="1">
    <location>
        <begin position="181"/>
        <end position="208"/>
    </location>
</feature>
<feature type="domain" description="F-box" evidence="2">
    <location>
        <begin position="4"/>
        <end position="52"/>
    </location>
</feature>
<dbReference type="Gene3D" id="1.20.1280.50">
    <property type="match status" value="1"/>
</dbReference>
<dbReference type="InterPro" id="IPR001810">
    <property type="entry name" value="F-box_dom"/>
</dbReference>
<keyword evidence="1" id="KW-0175">Coiled coil</keyword>
<feature type="coiled-coil region" evidence="1">
    <location>
        <begin position="92"/>
        <end position="126"/>
    </location>
</feature>
<evidence type="ECO:0000313" key="3">
    <source>
        <dbReference type="Proteomes" id="UP001652623"/>
    </source>
</evidence>